<keyword evidence="9" id="KW-0206">Cytoskeleton</keyword>
<evidence type="ECO:0000256" key="10">
    <source>
        <dbReference type="ARBA" id="ARBA00023242"/>
    </source>
</evidence>
<dbReference type="InterPro" id="IPR015943">
    <property type="entry name" value="WD40/YVTN_repeat-like_dom_sf"/>
</dbReference>
<dbReference type="InterPro" id="IPR056161">
    <property type="entry name" value="WD40_MABP1-WDR62_1st"/>
</dbReference>
<dbReference type="FunFam" id="2.130.10.10:FF:000046">
    <property type="entry name" value="WD repeat-containing protein 62 isoform 1"/>
    <property type="match status" value="1"/>
</dbReference>
<evidence type="ECO:0000256" key="1">
    <source>
        <dbReference type="ARBA" id="ARBA00004114"/>
    </source>
</evidence>
<organism evidence="18 19">
    <name type="scientific">Crocuta crocuta</name>
    <name type="common">Spotted hyena</name>
    <dbReference type="NCBI Taxonomy" id="9678"/>
    <lineage>
        <taxon>Eukaryota</taxon>
        <taxon>Metazoa</taxon>
        <taxon>Chordata</taxon>
        <taxon>Craniata</taxon>
        <taxon>Vertebrata</taxon>
        <taxon>Euteleostomi</taxon>
        <taxon>Mammalia</taxon>
        <taxon>Eutheria</taxon>
        <taxon>Laurasiatheria</taxon>
        <taxon>Carnivora</taxon>
        <taxon>Feliformia</taxon>
        <taxon>Hyaenidae</taxon>
        <taxon>Crocuta</taxon>
    </lineage>
</organism>
<evidence type="ECO:0000256" key="11">
    <source>
        <dbReference type="ARBA" id="ARBA00063187"/>
    </source>
</evidence>
<accession>A0A6G1AL35</accession>
<evidence type="ECO:0000256" key="13">
    <source>
        <dbReference type="PROSITE-ProRule" id="PRU00221"/>
    </source>
</evidence>
<evidence type="ECO:0000259" key="16">
    <source>
        <dbReference type="Pfam" id="PF24782"/>
    </source>
</evidence>
<feature type="domain" description="MABP1/WDR62 second WD40" evidence="16">
    <location>
        <begin position="407"/>
        <end position="750"/>
    </location>
</feature>
<evidence type="ECO:0000256" key="6">
    <source>
        <dbReference type="ARBA" id="ARBA00022574"/>
    </source>
</evidence>
<feature type="compositionally biased region" description="Basic and acidic residues" evidence="14">
    <location>
        <begin position="817"/>
        <end position="831"/>
    </location>
</feature>
<dbReference type="SUPFAM" id="SSF50998">
    <property type="entry name" value="Quinoprotein alcohol dehydrogenase-like"/>
    <property type="match status" value="1"/>
</dbReference>
<dbReference type="InterPro" id="IPR036322">
    <property type="entry name" value="WD40_repeat_dom_sf"/>
</dbReference>
<evidence type="ECO:0000256" key="4">
    <source>
        <dbReference type="ARBA" id="ARBA00022490"/>
    </source>
</evidence>
<dbReference type="InterPro" id="IPR011047">
    <property type="entry name" value="Quinoprotein_ADH-like_sf"/>
</dbReference>
<dbReference type="Pfam" id="PF24795">
    <property type="entry name" value="WDR62-MABP1_CC"/>
    <property type="match status" value="1"/>
</dbReference>
<dbReference type="GO" id="GO:0005634">
    <property type="term" value="C:nucleus"/>
    <property type="evidence" value="ECO:0007669"/>
    <property type="project" value="UniProtKB-SubCell"/>
</dbReference>
<dbReference type="Pfam" id="PF24782">
    <property type="entry name" value="WD40_MABP1-WDR62_2nd"/>
    <property type="match status" value="1"/>
</dbReference>
<keyword evidence="5" id="KW-0597">Phosphoprotein</keyword>
<feature type="non-terminal residue" evidence="18">
    <location>
        <position position="1564"/>
    </location>
</feature>
<feature type="repeat" description="WD" evidence="13">
    <location>
        <begin position="717"/>
        <end position="750"/>
    </location>
</feature>
<dbReference type="InterPro" id="IPR056364">
    <property type="entry name" value="WDR62-MABP1_CC"/>
</dbReference>
<feature type="region of interest" description="Disordered" evidence="14">
    <location>
        <begin position="961"/>
        <end position="980"/>
    </location>
</feature>
<name>A0A6G1AL35_CROCR</name>
<evidence type="ECO:0000313" key="19">
    <source>
        <dbReference type="Proteomes" id="UP000475037"/>
    </source>
</evidence>
<protein>
    <recommendedName>
        <fullName evidence="12">WD repeat-containing protein 62</fullName>
    </recommendedName>
</protein>
<dbReference type="GO" id="GO:0005814">
    <property type="term" value="C:centriole"/>
    <property type="evidence" value="ECO:0007669"/>
    <property type="project" value="UniProtKB-SubCell"/>
</dbReference>
<dbReference type="FunFam" id="2.130.10.10:FF:000091">
    <property type="entry name" value="mitogen-activated protein kinase-binding protein 1 isoform X1"/>
    <property type="match status" value="1"/>
</dbReference>
<reference evidence="18 19" key="1">
    <citation type="submission" date="2019-11" db="EMBL/GenBank/DDBJ databases">
        <authorList>
            <person name="Yang C."/>
            <person name="Li F."/>
        </authorList>
    </citation>
    <scope>NUCLEOTIDE SEQUENCE [LARGE SCALE GENOMIC DNA]</scope>
    <source>
        <strain evidence="18">KB4526</strain>
        <tissue evidence="18">Muscle</tissue>
    </source>
</reference>
<dbReference type="Gene3D" id="2.130.10.10">
    <property type="entry name" value="YVTN repeat-like/Quinoprotein amine dehydrogenase"/>
    <property type="match status" value="3"/>
</dbReference>
<evidence type="ECO:0000256" key="5">
    <source>
        <dbReference type="ARBA" id="ARBA00022553"/>
    </source>
</evidence>
<dbReference type="PROSITE" id="PS50294">
    <property type="entry name" value="WD_REPEATS_REGION"/>
    <property type="match status" value="1"/>
</dbReference>
<dbReference type="PANTHER" id="PTHR45589">
    <property type="entry name" value="WD REPEAT DOMAIN 62, ISOFORM G"/>
    <property type="match status" value="1"/>
</dbReference>
<dbReference type="GO" id="GO:0000922">
    <property type="term" value="C:spindle pole"/>
    <property type="evidence" value="ECO:0007669"/>
    <property type="project" value="UniProtKB-SubCell"/>
</dbReference>
<feature type="domain" description="MABP1/WRD62 coiled-coil" evidence="17">
    <location>
        <begin position="1450"/>
        <end position="1560"/>
    </location>
</feature>
<feature type="compositionally biased region" description="Acidic residues" evidence="14">
    <location>
        <begin position="804"/>
        <end position="816"/>
    </location>
</feature>
<comment type="subunit">
    <text evidence="11">Can form homodimers (via C-terminus). Interacts (via C-terminus) with MAPKBP1 (via C-terminus). Interacts with CDK5RAP2, CEP152, CEP63 and KIAA0753. CEP63, CDK5RAP2, CEP152, WDR62 are proposed to form a stepwise assembled complex at the centrosome forming a ring near parental centrioles.</text>
</comment>
<evidence type="ECO:0000313" key="18">
    <source>
        <dbReference type="EMBL" id="KAF0876401.1"/>
    </source>
</evidence>
<evidence type="ECO:0000259" key="15">
    <source>
        <dbReference type="Pfam" id="PF24780"/>
    </source>
</evidence>
<dbReference type="Pfam" id="PF24780">
    <property type="entry name" value="WD40_MABP1-WDR62_1st"/>
    <property type="match status" value="1"/>
</dbReference>
<keyword evidence="8" id="KW-0007">Acetylation</keyword>
<keyword evidence="19" id="KW-1185">Reference proteome</keyword>
<evidence type="ECO:0000256" key="14">
    <source>
        <dbReference type="SAM" id="MobiDB-lite"/>
    </source>
</evidence>
<dbReference type="FunFam" id="2.130.10.10:FF:000124">
    <property type="entry name" value="WD repeat-containing protein 62 isoform 1"/>
    <property type="match status" value="1"/>
</dbReference>
<dbReference type="PANTHER" id="PTHR45589:SF3">
    <property type="entry name" value="WD REPEAT-CONTAINING PROTEIN 62"/>
    <property type="match status" value="1"/>
</dbReference>
<dbReference type="InterPro" id="IPR056162">
    <property type="entry name" value="WD40_MABP1-WDR62_2nd"/>
</dbReference>
<evidence type="ECO:0000256" key="7">
    <source>
        <dbReference type="ARBA" id="ARBA00022737"/>
    </source>
</evidence>
<feature type="domain" description="MABP1/WDR62 first WD40" evidence="15">
    <location>
        <begin position="74"/>
        <end position="401"/>
    </location>
</feature>
<comment type="subcellular location">
    <subcellularLocation>
        <location evidence="1">Cytoplasm</location>
        <location evidence="1">Cytoskeleton</location>
        <location evidence="1">Microtubule organizing center</location>
        <location evidence="1">Centrosome</location>
        <location evidence="1">Centriole</location>
    </subcellularLocation>
    <subcellularLocation>
        <location evidence="3">Cytoplasm</location>
        <location evidence="3">Cytoskeleton</location>
        <location evidence="3">Spindle pole</location>
    </subcellularLocation>
    <subcellularLocation>
        <location evidence="2">Nucleus</location>
    </subcellularLocation>
</comment>
<keyword evidence="7" id="KW-0677">Repeat</keyword>
<sequence>MAALGLGGYARNDAVEKLPSVTVGVPARRSQCSPPPAPPLCLRRRTRLSAAPEDSVQNRVSLEKVLGITAQNSSGLTCDPSTGHVAYLAGCVVVILNPKENKQQHIFNTARKSLSALAFSPDGKYIVTGENGHRPAVRIWDVDEKSQVAEMLGHKYGVACVAFSPNMKHIVSMGYQHDMVLNVWDWKKDIVVASNKVSCRVIALSFSEDSSYFVTVGNRHVRFWFLEVSTEAKVTGTVPLVGRSGILGELHNNVFCGVACGRGQMAGNTFCVSYSGLLCQFNEKRVLEKWINLKVSLSSCLCVSQELIFCGCTDGIVRIFQARSLQYLANLPKPHYLGVDVAQGLEPSFLFRRKAEAIYPDTVALTFDPIHQWLSCVYKDHSIYIWDVKDINKVGKVWSELFHSSYVWNVEVYPEFEDQRACLPSGSFLTCSSDNTIRFWNMDSSPDSHWPKNIFSNTLLKVVYVENDIQHLQDTSHFPDRGSENGTPMDVKAGVRVMQVSPDGQHLASGDRSGNLRQYMSPRIHELHFMDELVKVEAHDAEVLCLEYSKPETGLTLLASASRDRLIHVLNVEKNYNLEQTLDDHSSSITAIKFAGNRDIQMISCGADKSIYFRSAQRASDGLHFVRTHHVAEKTTLYDMDIDITQKYAAVACQDRNVRVYNTVNGKQKKCYKGSQGDEGSLLKVHVDPSGTFLATSCSDKSISVIDFYSGECIAKMFGHSEIVTGMKFTYDCRHLITVSGDSCVFIWHLGPEITNCMKQHLLEINHREQQQQNMRDEKWRSQPRQETYASVPSEICSLSPGEQTEDELEEECEPEELLKTPSKESLDPDPRCLLTNGKLPLWAKRLLGDDDVADGSAFHAKRSYKPHGRWAERADQEPLKTILDARDLDCYFTPMKPESLEDSILDTVEPQSLVGLLSESESPQEDGCGHPSFLPLQRESSEDSELIVYSLEAEVTVTGTDSEYCTKSPERGLGEQQGDSYLRVSSVGSKDQSPPEDSGESEADLECSFATIHSSPPRPASDPRFDMMLPPTPGCPGTTEELSQPEVPGIANSSLPQTPEQEKFLRQHFETLTDAHPEELFHGSLRDLEASETEDFFNPRLSISAQFLSRLQKTSRFTHTFPPRLPQHLVKSPEVKLTDCQPRAEPLRAGAGYTSPGRTDVSTGVPPPGLGAGSPEALVLPSWLCLQVLPGKKPEEPHETLEAWCPLTPCLTGLAPCAPSSSVLPTDGKPPTPTALPTPGLAQGVHSPSICSYMEATASSCAKMSRRISLEDSEGPVLAELARPLRRPSSVGELASLGQEPQAIPTTAALSSNSEGREPVLPSWGNHEARASLKLTLSSICDRLLLPPTPMEPVPTQPGVTVTTATFSASSPVDASTLRLHNPTFLPRLLASEPLNTPAHHNSTPLPEARPGVPGSITSLLAPTPDALSLAQGNLGHWEESGVPARVLPSAPLELSTVSTIVHRLQTAFREALDLYNVMVSSDQVSTEQQQARTELASTFLWIHSQLDANDWLVGTDMAQAQPSPRSPSPPTLCPLASPDLHALLEHYSELLVQAVRRKARGD</sequence>
<dbReference type="SUPFAM" id="SSF50978">
    <property type="entry name" value="WD40 repeat-like"/>
    <property type="match status" value="1"/>
</dbReference>
<evidence type="ECO:0000256" key="12">
    <source>
        <dbReference type="ARBA" id="ARBA00070543"/>
    </source>
</evidence>
<dbReference type="InterPro" id="IPR052779">
    <property type="entry name" value="WDR62"/>
</dbReference>
<dbReference type="FunFam" id="2.130.10.10:FF:000536">
    <property type="entry name" value="WD repeat domain 62"/>
    <property type="match status" value="1"/>
</dbReference>
<feature type="non-terminal residue" evidence="18">
    <location>
        <position position="1"/>
    </location>
</feature>
<feature type="region of interest" description="Disordered" evidence="14">
    <location>
        <begin position="773"/>
        <end position="831"/>
    </location>
</feature>
<dbReference type="EMBL" id="VOAJ01004998">
    <property type="protein sequence ID" value="KAF0876401.1"/>
    <property type="molecule type" value="Genomic_DNA"/>
</dbReference>
<evidence type="ECO:0000256" key="9">
    <source>
        <dbReference type="ARBA" id="ARBA00023212"/>
    </source>
</evidence>
<evidence type="ECO:0000256" key="2">
    <source>
        <dbReference type="ARBA" id="ARBA00004123"/>
    </source>
</evidence>
<proteinExistence type="predicted"/>
<gene>
    <name evidence="18" type="primary">Wdr62</name>
    <name evidence="18" type="ORF">FOF47_R11669</name>
</gene>
<dbReference type="SMART" id="SM00320">
    <property type="entry name" value="WD40"/>
    <property type="match status" value="12"/>
</dbReference>
<keyword evidence="10" id="KW-0539">Nucleus</keyword>
<dbReference type="Proteomes" id="UP000475037">
    <property type="component" value="Unassembled WGS sequence"/>
</dbReference>
<keyword evidence="4" id="KW-0963">Cytoplasm</keyword>
<dbReference type="PROSITE" id="PS50082">
    <property type="entry name" value="WD_REPEATS_2"/>
    <property type="match status" value="1"/>
</dbReference>
<feature type="region of interest" description="Disordered" evidence="14">
    <location>
        <begin position="985"/>
        <end position="1005"/>
    </location>
</feature>
<comment type="caution">
    <text evidence="18">The sequence shown here is derived from an EMBL/GenBank/DDBJ whole genome shotgun (WGS) entry which is preliminary data.</text>
</comment>
<evidence type="ECO:0000256" key="8">
    <source>
        <dbReference type="ARBA" id="ARBA00022990"/>
    </source>
</evidence>
<dbReference type="InterPro" id="IPR001680">
    <property type="entry name" value="WD40_rpt"/>
</dbReference>
<evidence type="ECO:0000259" key="17">
    <source>
        <dbReference type="Pfam" id="PF24795"/>
    </source>
</evidence>
<feature type="region of interest" description="Disordered" evidence="14">
    <location>
        <begin position="1395"/>
        <end position="1416"/>
    </location>
</feature>
<keyword evidence="6 13" id="KW-0853">WD repeat</keyword>
<evidence type="ECO:0000256" key="3">
    <source>
        <dbReference type="ARBA" id="ARBA00004647"/>
    </source>
</evidence>